<dbReference type="GO" id="GO:0005737">
    <property type="term" value="C:cytoplasm"/>
    <property type="evidence" value="ECO:0007669"/>
    <property type="project" value="UniProtKB-SubCell"/>
</dbReference>
<evidence type="ECO:0000259" key="3">
    <source>
        <dbReference type="Pfam" id="PF20929"/>
    </source>
</evidence>
<keyword evidence="2" id="KW-0963">Cytoplasm</keyword>
<dbReference type="Gene3D" id="1.10.12.70">
    <property type="match status" value="1"/>
</dbReference>
<dbReference type="InterPro" id="IPR048288">
    <property type="entry name" value="PDCD10_N"/>
</dbReference>
<organism evidence="4">
    <name type="scientific">Pundamilia nyererei</name>
    <dbReference type="NCBI Taxonomy" id="303518"/>
    <lineage>
        <taxon>Eukaryota</taxon>
        <taxon>Metazoa</taxon>
        <taxon>Chordata</taxon>
        <taxon>Craniata</taxon>
        <taxon>Vertebrata</taxon>
        <taxon>Euteleostomi</taxon>
        <taxon>Actinopterygii</taxon>
        <taxon>Neopterygii</taxon>
        <taxon>Teleostei</taxon>
        <taxon>Neoteleostei</taxon>
        <taxon>Acanthomorphata</taxon>
        <taxon>Ovalentaria</taxon>
        <taxon>Cichlomorphae</taxon>
        <taxon>Cichliformes</taxon>
        <taxon>Cichlidae</taxon>
        <taxon>African cichlids</taxon>
        <taxon>Pseudocrenilabrinae</taxon>
        <taxon>Haplochromini</taxon>
        <taxon>Pundamilia</taxon>
    </lineage>
</organism>
<evidence type="ECO:0000313" key="4">
    <source>
        <dbReference type="Ensembl" id="ENSPNYP00000001775.1"/>
    </source>
</evidence>
<dbReference type="Ensembl" id="ENSPNYT00000001812.1">
    <property type="protein sequence ID" value="ENSPNYP00000001775.1"/>
    <property type="gene ID" value="ENSPNYG00000001421.1"/>
</dbReference>
<name>A0A3B4EUL2_9CICH</name>
<dbReference type="STRING" id="303518.ENSPNYP00000001775"/>
<dbReference type="InterPro" id="IPR046409">
    <property type="entry name" value="PDC10_dimerisation_sf"/>
</dbReference>
<feature type="domain" description="Programmed cell death protein 10 dimerisation" evidence="3">
    <location>
        <begin position="14"/>
        <end position="64"/>
    </location>
</feature>
<evidence type="ECO:0000256" key="1">
    <source>
        <dbReference type="ARBA" id="ARBA00004496"/>
    </source>
</evidence>
<evidence type="ECO:0000256" key="2">
    <source>
        <dbReference type="ARBA" id="ARBA00022490"/>
    </source>
</evidence>
<sequence>MMTTGDIKNEADAASLAPLALYAVMFLFKELEKIHLSAAQTLTTAFIKAAKETPNLPRMLLSKCWKRKT</sequence>
<dbReference type="Pfam" id="PF20929">
    <property type="entry name" value="PDCD10_N"/>
    <property type="match status" value="1"/>
</dbReference>
<reference evidence="4" key="1">
    <citation type="submission" date="2023-09" db="UniProtKB">
        <authorList>
            <consortium name="Ensembl"/>
        </authorList>
    </citation>
    <scope>IDENTIFICATION</scope>
</reference>
<protein>
    <recommendedName>
        <fullName evidence="3">Programmed cell death protein 10 dimerisation domain-containing protein</fullName>
    </recommendedName>
</protein>
<dbReference type="GeneTree" id="ENSGT00960000186932"/>
<proteinExistence type="predicted"/>
<dbReference type="AlphaFoldDB" id="A0A3B4EUL2"/>
<comment type="subcellular location">
    <subcellularLocation>
        <location evidence="1">Cytoplasm</location>
    </subcellularLocation>
</comment>
<accession>A0A3B4EUL2</accession>